<gene>
    <name evidence="2" type="ORF">XELAEV_18014690mg</name>
</gene>
<dbReference type="Proteomes" id="UP000694892">
    <property type="component" value="Chromosome 2S"/>
</dbReference>
<proteinExistence type="predicted"/>
<keyword evidence="1" id="KW-1133">Transmembrane helix</keyword>
<organism evidence="2 3">
    <name type="scientific">Xenopus laevis</name>
    <name type="common">African clawed frog</name>
    <dbReference type="NCBI Taxonomy" id="8355"/>
    <lineage>
        <taxon>Eukaryota</taxon>
        <taxon>Metazoa</taxon>
        <taxon>Chordata</taxon>
        <taxon>Craniata</taxon>
        <taxon>Vertebrata</taxon>
        <taxon>Euteleostomi</taxon>
        <taxon>Amphibia</taxon>
        <taxon>Batrachia</taxon>
        <taxon>Anura</taxon>
        <taxon>Pipoidea</taxon>
        <taxon>Pipidae</taxon>
        <taxon>Xenopodinae</taxon>
        <taxon>Xenopus</taxon>
        <taxon>Xenopus</taxon>
    </lineage>
</organism>
<feature type="transmembrane region" description="Helical" evidence="1">
    <location>
        <begin position="43"/>
        <end position="65"/>
    </location>
</feature>
<reference evidence="3" key="1">
    <citation type="journal article" date="2016" name="Nature">
        <title>Genome evolution in the allotetraploid frog Xenopus laevis.</title>
        <authorList>
            <person name="Session A.M."/>
            <person name="Uno Y."/>
            <person name="Kwon T."/>
            <person name="Chapman J.A."/>
            <person name="Toyoda A."/>
            <person name="Takahashi S."/>
            <person name="Fukui A."/>
            <person name="Hikosaka A."/>
            <person name="Suzuki A."/>
            <person name="Kondo M."/>
            <person name="van Heeringen S.J."/>
            <person name="Quigley I."/>
            <person name="Heinz S."/>
            <person name="Ogino H."/>
            <person name="Ochi H."/>
            <person name="Hellsten U."/>
            <person name="Lyons J.B."/>
            <person name="Simakov O."/>
            <person name="Putnam N."/>
            <person name="Stites J."/>
            <person name="Kuroki Y."/>
            <person name="Tanaka T."/>
            <person name="Michiue T."/>
            <person name="Watanabe M."/>
            <person name="Bogdanovic O."/>
            <person name="Lister R."/>
            <person name="Georgiou G."/>
            <person name="Paranjpe S.S."/>
            <person name="van Kruijsbergen I."/>
            <person name="Shu S."/>
            <person name="Carlson J."/>
            <person name="Kinoshita T."/>
            <person name="Ohta Y."/>
            <person name="Mawaribuchi S."/>
            <person name="Jenkins J."/>
            <person name="Grimwood J."/>
            <person name="Schmutz J."/>
            <person name="Mitros T."/>
            <person name="Mozaffari S.V."/>
            <person name="Suzuki Y."/>
            <person name="Haramoto Y."/>
            <person name="Yamamoto T.S."/>
            <person name="Takagi C."/>
            <person name="Heald R."/>
            <person name="Miller K."/>
            <person name="Haudenschild C."/>
            <person name="Kitzman J."/>
            <person name="Nakayama T."/>
            <person name="Izutsu Y."/>
            <person name="Robert J."/>
            <person name="Fortriede J."/>
            <person name="Burns K."/>
            <person name="Lotay V."/>
            <person name="Karimi K."/>
            <person name="Yasuoka Y."/>
            <person name="Dichmann D.S."/>
            <person name="Flajnik M.F."/>
            <person name="Houston D.W."/>
            <person name="Shendure J."/>
            <person name="DuPasquier L."/>
            <person name="Vize P.D."/>
            <person name="Zorn A.M."/>
            <person name="Ito M."/>
            <person name="Marcotte E.M."/>
            <person name="Wallingford J.B."/>
            <person name="Ito Y."/>
            <person name="Asashima M."/>
            <person name="Ueno N."/>
            <person name="Matsuda Y."/>
            <person name="Veenstra G.J."/>
            <person name="Fujiyama A."/>
            <person name="Harland R.M."/>
            <person name="Taira M."/>
            <person name="Rokhsar D.S."/>
        </authorList>
    </citation>
    <scope>NUCLEOTIDE SEQUENCE [LARGE SCALE GENOMIC DNA]</scope>
    <source>
        <strain evidence="3">J</strain>
    </source>
</reference>
<sequence length="80" mass="9096">MESCMKYSTARRCAVAHIAANHQFVCVSVYYKSKSMIGCDDWLQWATALVLFGTYVCKSALIGFTPAHSFRNMIRTDNMF</sequence>
<evidence type="ECO:0000313" key="2">
    <source>
        <dbReference type="EMBL" id="OCT91629.1"/>
    </source>
</evidence>
<keyword evidence="1" id="KW-0472">Membrane</keyword>
<dbReference type="AlphaFoldDB" id="A0A974DGI9"/>
<keyword evidence="1" id="KW-0812">Transmembrane</keyword>
<evidence type="ECO:0000256" key="1">
    <source>
        <dbReference type="SAM" id="Phobius"/>
    </source>
</evidence>
<name>A0A974DGI9_XENLA</name>
<protein>
    <submittedName>
        <fullName evidence="2">Uncharacterized protein</fullName>
    </submittedName>
</protein>
<dbReference type="EMBL" id="CM004469">
    <property type="protein sequence ID" value="OCT91629.1"/>
    <property type="molecule type" value="Genomic_DNA"/>
</dbReference>
<evidence type="ECO:0000313" key="3">
    <source>
        <dbReference type="Proteomes" id="UP000694892"/>
    </source>
</evidence>
<accession>A0A974DGI9</accession>